<reference evidence="2 3" key="1">
    <citation type="submission" date="2017-03" db="EMBL/GenBank/DDBJ databases">
        <title>Genome sequence of Methanobrevibacter wosei.</title>
        <authorList>
            <person name="Poehlein A."/>
            <person name="Seedorf H."/>
            <person name="Daniel R."/>
        </authorList>
    </citation>
    <scope>NUCLEOTIDE SEQUENCE [LARGE SCALE GENOMIC DNA]</scope>
    <source>
        <strain evidence="2 3">DSM 11979</strain>
    </source>
</reference>
<dbReference type="GO" id="GO:0005524">
    <property type="term" value="F:ATP binding"/>
    <property type="evidence" value="ECO:0007669"/>
    <property type="project" value="InterPro"/>
</dbReference>
<dbReference type="EC" id="6.3.2.13" evidence="2"/>
<comment type="caution">
    <text evidence="2">The sequence shown here is derived from an EMBL/GenBank/DDBJ whole genome shotgun (WGS) entry which is preliminary data.</text>
</comment>
<accession>A0A2U1S7H6</accession>
<dbReference type="PANTHER" id="PTHR23135:SF4">
    <property type="entry name" value="UDP-N-ACETYLMURAMOYL-L-ALANYL-D-GLUTAMATE--2,6-DIAMINOPIMELATE LIGASE MURE HOMOLOG, CHLOROPLASTIC"/>
    <property type="match status" value="1"/>
</dbReference>
<evidence type="ECO:0000313" key="3">
    <source>
        <dbReference type="Proteomes" id="UP000245577"/>
    </source>
</evidence>
<dbReference type="NCBIfam" id="NF033197">
    <property type="entry name" value="F430_CfbE"/>
    <property type="match status" value="1"/>
</dbReference>
<keyword evidence="3" id="KW-1185">Reference proteome</keyword>
<dbReference type="EC" id="6.3.2.7" evidence="2"/>
<proteinExistence type="predicted"/>
<dbReference type="Pfam" id="PF08245">
    <property type="entry name" value="Mur_ligase_M"/>
    <property type="match status" value="1"/>
</dbReference>
<sequence>MDCLIIDLTHGGVKIAISLVKTKKYDTVYAYDIYKTLKPIDKKMLEVYGVKVINLETIDKNIKNLTVVSPIHLPLSEEDIKKEINNPNINYTFLNHHEAVSLILDEWCEKYPEILKIEVTGVKGKTSSVFMLKEIFNFKNPLILSSLGALLYRNGEKTTLKKNISITPANIKETIDLAYKTSNPICKIASGEVESENIVEYGVAIFESSLGVTGIGDIGLLTNIAENYPIAKNRLNAHKAKAQVFRCNLIAIEKETLDDYYPLEKEKFENKINTFSLENSEANVYASNIKYSLNKTTFDVTYTNLKTVTGDKINGRFKIATFAPGHHHVQNVLGAITVSLASNISEDKIINGLENYKGILGRSSKKTVKNSLIIEEINPGINTKAIENSIDMIKDLENYSIIIGGDYGITCEEIDEEKVSNLLDSYDLDLTLTGDVGLNIFNKMDKKHSYVKNYQDAINKNIKKGKNILFIYRSNYKELNKR</sequence>
<dbReference type="AlphaFoldDB" id="A0A2U1S7H6"/>
<name>A0A2U1S7H6_9EURY</name>
<dbReference type="OrthoDB" id="52890at2157"/>
<evidence type="ECO:0000259" key="1">
    <source>
        <dbReference type="Pfam" id="PF08245"/>
    </source>
</evidence>
<dbReference type="PANTHER" id="PTHR23135">
    <property type="entry name" value="MUR LIGASE FAMILY MEMBER"/>
    <property type="match status" value="1"/>
</dbReference>
<dbReference type="Gene3D" id="3.40.1190.10">
    <property type="entry name" value="Mur-like, catalytic domain"/>
    <property type="match status" value="1"/>
</dbReference>
<protein>
    <submittedName>
        <fullName evidence="2">UDP-N-acetylmuramoyl-L-alanyl-D-glutamate--2, 6-diaminopimelate ligase</fullName>
        <ecNumber evidence="2">6.3.2.13</ecNumber>
        <ecNumber evidence="2">6.3.2.7</ecNumber>
    </submittedName>
</protein>
<dbReference type="RefSeq" id="WP_116669583.1">
    <property type="nucleotide sequence ID" value="NZ_MZGU01000004.1"/>
</dbReference>
<dbReference type="EMBL" id="MZGU01000004">
    <property type="protein sequence ID" value="PWB85938.1"/>
    <property type="molecule type" value="Genomic_DNA"/>
</dbReference>
<gene>
    <name evidence="2" type="primary">murE_3</name>
    <name evidence="2" type="ORF">MBBWO_07900</name>
</gene>
<dbReference type="InterPro" id="IPR013221">
    <property type="entry name" value="Mur_ligase_cen"/>
</dbReference>
<keyword evidence="2" id="KW-0436">Ligase</keyword>
<organism evidence="2 3">
    <name type="scientific">Methanobrevibacter woesei</name>
    <dbReference type="NCBI Taxonomy" id="190976"/>
    <lineage>
        <taxon>Archaea</taxon>
        <taxon>Methanobacteriati</taxon>
        <taxon>Methanobacteriota</taxon>
        <taxon>Methanomada group</taxon>
        <taxon>Methanobacteria</taxon>
        <taxon>Methanobacteriales</taxon>
        <taxon>Methanobacteriaceae</taxon>
        <taxon>Methanobrevibacter</taxon>
    </lineage>
</organism>
<dbReference type="Proteomes" id="UP000245577">
    <property type="component" value="Unassembled WGS sequence"/>
</dbReference>
<dbReference type="SUPFAM" id="SSF53623">
    <property type="entry name" value="MurD-like peptide ligases, catalytic domain"/>
    <property type="match status" value="1"/>
</dbReference>
<dbReference type="GO" id="GO:0047482">
    <property type="term" value="F:UDP-N-acetylmuramoyl-L-alanyl-D-glutamate-L-lysine ligase activity"/>
    <property type="evidence" value="ECO:0007669"/>
    <property type="project" value="UniProtKB-EC"/>
</dbReference>
<dbReference type="InterPro" id="IPR036565">
    <property type="entry name" value="Mur-like_cat_sf"/>
</dbReference>
<feature type="domain" description="Mur ligase central" evidence="1">
    <location>
        <begin position="119"/>
        <end position="338"/>
    </location>
</feature>
<evidence type="ECO:0000313" key="2">
    <source>
        <dbReference type="EMBL" id="PWB85938.1"/>
    </source>
</evidence>
<dbReference type="GO" id="GO:0008765">
    <property type="term" value="F:UDP-N-acetylmuramoylalanyl-D-glutamate-2,6-diaminopimelate ligase activity"/>
    <property type="evidence" value="ECO:0007669"/>
    <property type="project" value="UniProtKB-EC"/>
</dbReference>